<reference evidence="1 2" key="1">
    <citation type="submission" date="2019-05" db="EMBL/GenBank/DDBJ databases">
        <title>Another draft genome of Portunus trituberculatus and its Hox gene families provides insights of decapod evolution.</title>
        <authorList>
            <person name="Jeong J.-H."/>
            <person name="Song I."/>
            <person name="Kim S."/>
            <person name="Choi T."/>
            <person name="Kim D."/>
            <person name="Ryu S."/>
            <person name="Kim W."/>
        </authorList>
    </citation>
    <scope>NUCLEOTIDE SEQUENCE [LARGE SCALE GENOMIC DNA]</scope>
    <source>
        <tissue evidence="1">Muscle</tissue>
    </source>
</reference>
<evidence type="ECO:0000313" key="2">
    <source>
        <dbReference type="Proteomes" id="UP000324222"/>
    </source>
</evidence>
<organism evidence="1 2">
    <name type="scientific">Portunus trituberculatus</name>
    <name type="common">Swimming crab</name>
    <name type="synonym">Neptunus trituberculatus</name>
    <dbReference type="NCBI Taxonomy" id="210409"/>
    <lineage>
        <taxon>Eukaryota</taxon>
        <taxon>Metazoa</taxon>
        <taxon>Ecdysozoa</taxon>
        <taxon>Arthropoda</taxon>
        <taxon>Crustacea</taxon>
        <taxon>Multicrustacea</taxon>
        <taxon>Malacostraca</taxon>
        <taxon>Eumalacostraca</taxon>
        <taxon>Eucarida</taxon>
        <taxon>Decapoda</taxon>
        <taxon>Pleocyemata</taxon>
        <taxon>Brachyura</taxon>
        <taxon>Eubrachyura</taxon>
        <taxon>Portunoidea</taxon>
        <taxon>Portunidae</taxon>
        <taxon>Portuninae</taxon>
        <taxon>Portunus</taxon>
    </lineage>
</organism>
<evidence type="ECO:0000313" key="1">
    <source>
        <dbReference type="EMBL" id="MPC33025.1"/>
    </source>
</evidence>
<dbReference type="Proteomes" id="UP000324222">
    <property type="component" value="Unassembled WGS sequence"/>
</dbReference>
<accession>A0A5B7EHY8</accession>
<name>A0A5B7EHY8_PORTR</name>
<comment type="caution">
    <text evidence="1">The sequence shown here is derived from an EMBL/GenBank/DDBJ whole genome shotgun (WGS) entry which is preliminary data.</text>
</comment>
<gene>
    <name evidence="1" type="ORF">E2C01_026364</name>
</gene>
<dbReference type="AlphaFoldDB" id="A0A5B7EHY8"/>
<proteinExistence type="predicted"/>
<keyword evidence="2" id="KW-1185">Reference proteome</keyword>
<protein>
    <submittedName>
        <fullName evidence="1">Uncharacterized protein</fullName>
    </submittedName>
</protein>
<sequence>MFYISQLCTAVDVHVFFYMQSTHTIGHFLLTHQLSCRPAGCCPIAIEPSHSMKGRVSSVSIA</sequence>
<dbReference type="EMBL" id="VSRR010002745">
    <property type="protein sequence ID" value="MPC33025.1"/>
    <property type="molecule type" value="Genomic_DNA"/>
</dbReference>